<proteinExistence type="predicted"/>
<accession>E4XKJ8</accession>
<dbReference type="PANTHER" id="PTHR43019">
    <property type="entry name" value="SERINE ENDOPROTEASE DEGS"/>
    <property type="match status" value="1"/>
</dbReference>
<dbReference type="OrthoDB" id="4217619at2759"/>
<dbReference type="Proteomes" id="UP000001307">
    <property type="component" value="Unassembled WGS sequence"/>
</dbReference>
<protein>
    <recommendedName>
        <fullName evidence="4">Serine protease</fullName>
    </recommendedName>
</protein>
<dbReference type="Gene3D" id="2.40.10.120">
    <property type="match status" value="1"/>
</dbReference>
<evidence type="ECO:0000256" key="1">
    <source>
        <dbReference type="SAM" id="Phobius"/>
    </source>
</evidence>
<keyword evidence="3" id="KW-1185">Reference proteome</keyword>
<evidence type="ECO:0008006" key="4">
    <source>
        <dbReference type="Google" id="ProtNLM"/>
    </source>
</evidence>
<dbReference type="AlphaFoldDB" id="E4XKJ8"/>
<gene>
    <name evidence="2" type="ORF">GSOID_T00014210001</name>
</gene>
<keyword evidence="1" id="KW-0472">Membrane</keyword>
<evidence type="ECO:0000313" key="3">
    <source>
        <dbReference type="Proteomes" id="UP000001307"/>
    </source>
</evidence>
<organism evidence="2">
    <name type="scientific">Oikopleura dioica</name>
    <name type="common">Tunicate</name>
    <dbReference type="NCBI Taxonomy" id="34765"/>
    <lineage>
        <taxon>Eukaryota</taxon>
        <taxon>Metazoa</taxon>
        <taxon>Chordata</taxon>
        <taxon>Tunicata</taxon>
        <taxon>Appendicularia</taxon>
        <taxon>Copelata</taxon>
        <taxon>Oikopleuridae</taxon>
        <taxon>Oikopleura</taxon>
    </lineage>
</organism>
<reference evidence="2" key="1">
    <citation type="journal article" date="2010" name="Science">
        <title>Plasticity of animal genome architecture unmasked by rapid evolution of a pelagic tunicate.</title>
        <authorList>
            <person name="Denoeud F."/>
            <person name="Henriet S."/>
            <person name="Mungpakdee S."/>
            <person name="Aury J.M."/>
            <person name="Da Silva C."/>
            <person name="Brinkmann H."/>
            <person name="Mikhaleva J."/>
            <person name="Olsen L.C."/>
            <person name="Jubin C."/>
            <person name="Canestro C."/>
            <person name="Bouquet J.M."/>
            <person name="Danks G."/>
            <person name="Poulain J."/>
            <person name="Campsteijn C."/>
            <person name="Adamski M."/>
            <person name="Cross I."/>
            <person name="Yadetie F."/>
            <person name="Muffato M."/>
            <person name="Louis A."/>
            <person name="Butcher S."/>
            <person name="Tsagkogeorga G."/>
            <person name="Konrad A."/>
            <person name="Singh S."/>
            <person name="Jensen M.F."/>
            <person name="Cong E.H."/>
            <person name="Eikeseth-Otteraa H."/>
            <person name="Noel B."/>
            <person name="Anthouard V."/>
            <person name="Porcel B.M."/>
            <person name="Kachouri-Lafond R."/>
            <person name="Nishino A."/>
            <person name="Ugolini M."/>
            <person name="Chourrout P."/>
            <person name="Nishida H."/>
            <person name="Aasland R."/>
            <person name="Huzurbazar S."/>
            <person name="Westhof E."/>
            <person name="Delsuc F."/>
            <person name="Lehrach H."/>
            <person name="Reinhardt R."/>
            <person name="Weissenbach J."/>
            <person name="Roy S.W."/>
            <person name="Artiguenave F."/>
            <person name="Postlethwait J.H."/>
            <person name="Manak J.R."/>
            <person name="Thompson E.M."/>
            <person name="Jaillon O."/>
            <person name="Du Pasquier L."/>
            <person name="Boudinot P."/>
            <person name="Liberles D.A."/>
            <person name="Volff J.N."/>
            <person name="Philippe H."/>
            <person name="Lenhard B."/>
            <person name="Roest Crollius H."/>
            <person name="Wincker P."/>
            <person name="Chourrout D."/>
        </authorList>
    </citation>
    <scope>NUCLEOTIDE SEQUENCE [LARGE SCALE GENOMIC DNA]</scope>
</reference>
<dbReference type="Pfam" id="PF13365">
    <property type="entry name" value="Trypsin_2"/>
    <property type="match status" value="1"/>
</dbReference>
<keyword evidence="1" id="KW-0812">Transmembrane</keyword>
<dbReference type="InterPro" id="IPR009003">
    <property type="entry name" value="Peptidase_S1_PA"/>
</dbReference>
<dbReference type="PANTHER" id="PTHR43019:SF23">
    <property type="entry name" value="PROTEASE DO-LIKE 5, CHLOROPLASTIC"/>
    <property type="match status" value="1"/>
</dbReference>
<keyword evidence="1" id="KW-1133">Transmembrane helix</keyword>
<dbReference type="EMBL" id="FN653065">
    <property type="protein sequence ID" value="CBY10701.1"/>
    <property type="molecule type" value="Genomic_DNA"/>
</dbReference>
<dbReference type="SUPFAM" id="SSF50494">
    <property type="entry name" value="Trypsin-like serine proteases"/>
    <property type="match status" value="1"/>
</dbReference>
<sequence length="448" mass="50758">MSLEKLIKDPFAILASSAVVGISIYFAVEFIDFINQGPLKGYEEVRKKRIKDICERNCMLISYNNGYSEKAVGSGMLIRTKRDFSKKSGKSFGELPETEEDKAEKEQQKKDVAFLLTNYHVINQLNEDIKNGKDLRTNVENHMLVEPMTSGLFEEDGKSFRKDGDKKELIYYDWKCDLALLRVNFYDIGGILSNRNEVGELTIFTTYSRKSLELAESNPDQLEKVYVTGFPEGVPTVKDPAAVTAICYRKINDEADNLNAVDRNQEDENCIRCLKINTQVERGASGGPVMNSEKQIVGVTTSKAGDGCLAISVEQIHKFLEDAENSYKKSQKFGKHGIKMKINNNEVDGEFTAPEFFTITDYNDALESFKSNFEVASDPDRKNRISKIVIKPGMLINEKEVTSFTTKTPGVDLVVQQISNGTGQFQIHEMFYTNKEEEYDTPYFRVNY</sequence>
<evidence type="ECO:0000313" key="2">
    <source>
        <dbReference type="EMBL" id="CBY10701.1"/>
    </source>
</evidence>
<feature type="transmembrane region" description="Helical" evidence="1">
    <location>
        <begin position="12"/>
        <end position="31"/>
    </location>
</feature>
<dbReference type="InParanoid" id="E4XKJ8"/>
<name>E4XKJ8_OIKDI</name>